<name>A0A5N6MVM6_9ASTR</name>
<keyword evidence="9" id="KW-1185">Reference proteome</keyword>
<dbReference type="CDD" id="cd10017">
    <property type="entry name" value="B3_DNA"/>
    <property type="match status" value="1"/>
</dbReference>
<gene>
    <name evidence="8" type="ORF">E3N88_27060</name>
</gene>
<dbReference type="SMART" id="SM01019">
    <property type="entry name" value="B3"/>
    <property type="match status" value="1"/>
</dbReference>
<feature type="region of interest" description="Disordered" evidence="6">
    <location>
        <begin position="1"/>
        <end position="63"/>
    </location>
</feature>
<organism evidence="8 9">
    <name type="scientific">Mikania micrantha</name>
    <name type="common">bitter vine</name>
    <dbReference type="NCBI Taxonomy" id="192012"/>
    <lineage>
        <taxon>Eukaryota</taxon>
        <taxon>Viridiplantae</taxon>
        <taxon>Streptophyta</taxon>
        <taxon>Embryophyta</taxon>
        <taxon>Tracheophyta</taxon>
        <taxon>Spermatophyta</taxon>
        <taxon>Magnoliopsida</taxon>
        <taxon>eudicotyledons</taxon>
        <taxon>Gunneridae</taxon>
        <taxon>Pentapetalae</taxon>
        <taxon>asterids</taxon>
        <taxon>campanulids</taxon>
        <taxon>Asterales</taxon>
        <taxon>Asteraceae</taxon>
        <taxon>Asteroideae</taxon>
        <taxon>Heliantheae alliance</taxon>
        <taxon>Eupatorieae</taxon>
        <taxon>Mikania</taxon>
    </lineage>
</organism>
<dbReference type="Pfam" id="PF02362">
    <property type="entry name" value="B3"/>
    <property type="match status" value="1"/>
</dbReference>
<evidence type="ECO:0000259" key="7">
    <source>
        <dbReference type="PROSITE" id="PS50863"/>
    </source>
</evidence>
<dbReference type="PANTHER" id="PTHR31140:SF123">
    <property type="entry name" value="B3 DOMAIN-CONTAINING TRANSCRIPTION FACTOR NGA1"/>
    <property type="match status" value="1"/>
</dbReference>
<reference evidence="8 9" key="1">
    <citation type="submission" date="2019-05" db="EMBL/GenBank/DDBJ databases">
        <title>Mikania micrantha, genome provides insights into the molecular mechanism of rapid growth.</title>
        <authorList>
            <person name="Liu B."/>
        </authorList>
    </citation>
    <scope>NUCLEOTIDE SEQUENCE [LARGE SCALE GENOMIC DNA]</scope>
    <source>
        <strain evidence="8">NLD-2019</strain>
        <tissue evidence="8">Leaf</tissue>
    </source>
</reference>
<dbReference type="PANTHER" id="PTHR31140">
    <property type="entry name" value="B3 DOMAIN-CONTAINING TRANSCRIPTION FACTOR ABI3"/>
    <property type="match status" value="1"/>
</dbReference>
<proteinExistence type="predicted"/>
<dbReference type="InterPro" id="IPR015300">
    <property type="entry name" value="DNA-bd_pseudobarrel_sf"/>
</dbReference>
<protein>
    <recommendedName>
        <fullName evidence="7">TF-B3 domain-containing protein</fullName>
    </recommendedName>
</protein>
<dbReference type="InterPro" id="IPR044800">
    <property type="entry name" value="LEC2-like"/>
</dbReference>
<keyword evidence="3" id="KW-0238">DNA-binding</keyword>
<evidence type="ECO:0000256" key="1">
    <source>
        <dbReference type="ARBA" id="ARBA00004123"/>
    </source>
</evidence>
<dbReference type="InterPro" id="IPR003340">
    <property type="entry name" value="B3_DNA-bd"/>
</dbReference>
<evidence type="ECO:0000313" key="8">
    <source>
        <dbReference type="EMBL" id="KAD4178469.1"/>
    </source>
</evidence>
<sequence length="387" mass="43827">MNLMAKNGVNVEEKEDRVQPHTVASLLSSSSSSYHNHHHHQHHQQQPFFPPSPGGWQADCGGPSDQKEEAAGWLMVEREHMFDKVVTPSDVGKLNRLVIPKQHAERYFPLDSSTNYKGLLLNFEDRNGKLWRFQYSYWNSSQSYVMTKGWSRFVKEKKLDAGDVVSFQRGVGVTAKDRLFIDWRRRSSQPLHLSSPSDLSSVFHNHNIIHPWVLQSLPASRNLDFMLRDSSINPNYNSRSVCFGPGGFGAPQQQFKMTQRCDLRLGFDLFDPLPPAASAPVVHGKSSGKQLRLFGVNLLSEHEDDQDVQDTTDDAGWNTVNSLIPSSSSSIPYLQLTPYNYERETEYYDQSKVLSASSSTLDFNKITKSSISNISLDLKMSQTETEI</sequence>
<comment type="caution">
    <text evidence="8">The sequence shown here is derived from an EMBL/GenBank/DDBJ whole genome shotgun (WGS) entry which is preliminary data.</text>
</comment>
<keyword evidence="2" id="KW-0805">Transcription regulation</keyword>
<evidence type="ECO:0000256" key="5">
    <source>
        <dbReference type="ARBA" id="ARBA00023242"/>
    </source>
</evidence>
<evidence type="ECO:0000313" key="9">
    <source>
        <dbReference type="Proteomes" id="UP000326396"/>
    </source>
</evidence>
<dbReference type="EMBL" id="SZYD01000014">
    <property type="protein sequence ID" value="KAD4178469.1"/>
    <property type="molecule type" value="Genomic_DNA"/>
</dbReference>
<dbReference type="Gene3D" id="2.40.330.10">
    <property type="entry name" value="DNA-binding pseudobarrel domain"/>
    <property type="match status" value="1"/>
</dbReference>
<keyword evidence="5" id="KW-0539">Nucleus</keyword>
<keyword evidence="4" id="KW-0804">Transcription</keyword>
<dbReference type="OrthoDB" id="2020802at2759"/>
<feature type="domain" description="TF-B3" evidence="7">
    <location>
        <begin position="82"/>
        <end position="187"/>
    </location>
</feature>
<dbReference type="PROSITE" id="PS50863">
    <property type="entry name" value="B3"/>
    <property type="match status" value="1"/>
</dbReference>
<accession>A0A5N6MVM6</accession>
<evidence type="ECO:0000256" key="2">
    <source>
        <dbReference type="ARBA" id="ARBA00023015"/>
    </source>
</evidence>
<evidence type="ECO:0000256" key="4">
    <source>
        <dbReference type="ARBA" id="ARBA00023163"/>
    </source>
</evidence>
<evidence type="ECO:0000256" key="3">
    <source>
        <dbReference type="ARBA" id="ARBA00023125"/>
    </source>
</evidence>
<comment type="subcellular location">
    <subcellularLocation>
        <location evidence="1">Nucleus</location>
    </subcellularLocation>
</comment>
<evidence type="ECO:0000256" key="6">
    <source>
        <dbReference type="SAM" id="MobiDB-lite"/>
    </source>
</evidence>
<dbReference type="Proteomes" id="UP000326396">
    <property type="component" value="Linkage Group LG4"/>
</dbReference>
<dbReference type="GO" id="GO:0005634">
    <property type="term" value="C:nucleus"/>
    <property type="evidence" value="ECO:0007669"/>
    <property type="project" value="UniProtKB-SubCell"/>
</dbReference>
<dbReference type="GO" id="GO:0003700">
    <property type="term" value="F:DNA-binding transcription factor activity"/>
    <property type="evidence" value="ECO:0007669"/>
    <property type="project" value="InterPro"/>
</dbReference>
<dbReference type="FunFam" id="2.40.330.10:FF:000002">
    <property type="entry name" value="B3 domain-containing protein"/>
    <property type="match status" value="1"/>
</dbReference>
<dbReference type="SUPFAM" id="SSF101936">
    <property type="entry name" value="DNA-binding pseudobarrel domain"/>
    <property type="match status" value="1"/>
</dbReference>
<dbReference type="GO" id="GO:0003677">
    <property type="term" value="F:DNA binding"/>
    <property type="evidence" value="ECO:0007669"/>
    <property type="project" value="UniProtKB-KW"/>
</dbReference>
<dbReference type="AlphaFoldDB" id="A0A5N6MVM6"/>